<dbReference type="EMBL" id="JACBYV010000001">
    <property type="protein sequence ID" value="NYH74214.1"/>
    <property type="molecule type" value="Genomic_DNA"/>
</dbReference>
<sequence>MNRLTIQYGMTLLLAMFAEIAMAGSTAPQTAPKANESRAAIERESEEGGASGAQTPVVLVVGASGSIGRLAVAEAFRRGYETRALVRDPDQAELFPAGVKVVVGDLTRAETLPEAVAGISAVIFTHGISGNDPSGAEAVNYGAVRNVLGVLQAPVRIALMTTVGVTKPTVGHDWKRRGERLVRASGLPYTIVRPGWFDYNAADQQRLVLRQGDTHWSSSPSDGVVARAQIAEVLVASLTSPSANRKTFELVAERGAAQTDLEPLFSALPADPATGYDAVGDQDNLPLSEEPDRVVQALDAVSVQFDE</sequence>
<dbReference type="InterPro" id="IPR016040">
    <property type="entry name" value="NAD(P)-bd_dom"/>
</dbReference>
<dbReference type="Proteomes" id="UP000578688">
    <property type="component" value="Unassembled WGS sequence"/>
</dbReference>
<evidence type="ECO:0000313" key="4">
    <source>
        <dbReference type="EMBL" id="NYH74214.1"/>
    </source>
</evidence>
<keyword evidence="5" id="KW-1185">Reference proteome</keyword>
<dbReference type="RefSeq" id="WP_179538878.1">
    <property type="nucleotide sequence ID" value="NZ_JACBYV010000001.1"/>
</dbReference>
<evidence type="ECO:0000313" key="5">
    <source>
        <dbReference type="Proteomes" id="UP000578688"/>
    </source>
</evidence>
<feature type="domain" description="NAD(P)-binding" evidence="3">
    <location>
        <begin position="62"/>
        <end position="241"/>
    </location>
</feature>
<reference evidence="4 5" key="1">
    <citation type="submission" date="2020-07" db="EMBL/GenBank/DDBJ databases">
        <title>Genomic analyses of the natural microbiome of Caenorhabditis elegans.</title>
        <authorList>
            <person name="Samuel B."/>
        </authorList>
    </citation>
    <scope>NUCLEOTIDE SEQUENCE [LARGE SCALE GENOMIC DNA]</scope>
    <source>
        <strain evidence="4 5">BIGb0408</strain>
    </source>
</reference>
<protein>
    <submittedName>
        <fullName evidence="4">Uncharacterized protein YbjT (DUF2867 family)</fullName>
    </submittedName>
</protein>
<proteinExistence type="predicted"/>
<comment type="caution">
    <text evidence="4">The sequence shown here is derived from an EMBL/GenBank/DDBJ whole genome shotgun (WGS) entry which is preliminary data.</text>
</comment>
<organism evidence="4 5">
    <name type="scientific">Phytopseudomonas flavescens</name>
    <dbReference type="NCBI Taxonomy" id="29435"/>
    <lineage>
        <taxon>Bacteria</taxon>
        <taxon>Pseudomonadati</taxon>
        <taxon>Pseudomonadota</taxon>
        <taxon>Gammaproteobacteria</taxon>
        <taxon>Pseudomonadales</taxon>
        <taxon>Pseudomonadaceae</taxon>
        <taxon>Phytopseudomonas</taxon>
    </lineage>
</organism>
<name>A0A7Y9XQA5_9GAMM</name>
<dbReference type="Gene3D" id="3.40.50.720">
    <property type="entry name" value="NAD(P)-binding Rossmann-like Domain"/>
    <property type="match status" value="1"/>
</dbReference>
<evidence type="ECO:0000256" key="1">
    <source>
        <dbReference type="SAM" id="MobiDB-lite"/>
    </source>
</evidence>
<feature type="region of interest" description="Disordered" evidence="1">
    <location>
        <begin position="27"/>
        <end position="52"/>
    </location>
</feature>
<feature type="signal peptide" evidence="2">
    <location>
        <begin position="1"/>
        <end position="23"/>
    </location>
</feature>
<dbReference type="PANTHER" id="PTHR15020:SF11">
    <property type="entry name" value="OS06G0360300 PROTEIN"/>
    <property type="match status" value="1"/>
</dbReference>
<evidence type="ECO:0000256" key="2">
    <source>
        <dbReference type="SAM" id="SignalP"/>
    </source>
</evidence>
<dbReference type="InterPro" id="IPR036291">
    <property type="entry name" value="NAD(P)-bd_dom_sf"/>
</dbReference>
<feature type="chain" id="PRO_5031452097" evidence="2">
    <location>
        <begin position="24"/>
        <end position="307"/>
    </location>
</feature>
<keyword evidence="2" id="KW-0732">Signal</keyword>
<dbReference type="AlphaFoldDB" id="A0A7Y9XQA5"/>
<dbReference type="Pfam" id="PF13460">
    <property type="entry name" value="NAD_binding_10"/>
    <property type="match status" value="1"/>
</dbReference>
<accession>A0A7Y9XQA5</accession>
<evidence type="ECO:0000259" key="3">
    <source>
        <dbReference type="Pfam" id="PF13460"/>
    </source>
</evidence>
<dbReference type="SUPFAM" id="SSF51735">
    <property type="entry name" value="NAD(P)-binding Rossmann-fold domains"/>
    <property type="match status" value="1"/>
</dbReference>
<dbReference type="CDD" id="cd05243">
    <property type="entry name" value="SDR_a5"/>
    <property type="match status" value="1"/>
</dbReference>
<dbReference type="PANTHER" id="PTHR15020">
    <property type="entry name" value="FLAVIN REDUCTASE-RELATED"/>
    <property type="match status" value="1"/>
</dbReference>
<gene>
    <name evidence="4" type="ORF">FHR27_002824</name>
</gene>